<reference evidence="18 19" key="1">
    <citation type="submission" date="2018-07" db="EMBL/GenBank/DDBJ databases">
        <title>The complete nuclear genome of the prasinophyte Chloropicon primus (CCMP1205).</title>
        <authorList>
            <person name="Pombert J.-F."/>
            <person name="Otis C."/>
            <person name="Turmel M."/>
            <person name="Lemieux C."/>
        </authorList>
    </citation>
    <scope>NUCLEOTIDE SEQUENCE [LARGE SCALE GENOMIC DNA]</scope>
    <source>
        <strain evidence="18 19">CCMP1205</strain>
    </source>
</reference>
<reference evidence="17" key="2">
    <citation type="submission" date="2021-01" db="EMBL/GenBank/DDBJ databases">
        <authorList>
            <person name="Corre E."/>
            <person name="Pelletier E."/>
            <person name="Niang G."/>
            <person name="Scheremetjew M."/>
            <person name="Finn R."/>
            <person name="Kale V."/>
            <person name="Holt S."/>
            <person name="Cochrane G."/>
            <person name="Meng A."/>
            <person name="Brown T."/>
            <person name="Cohen L."/>
        </authorList>
    </citation>
    <scope>NUCLEOTIDE SEQUENCE</scope>
    <source>
        <strain evidence="17">CCMP1205</strain>
    </source>
</reference>
<dbReference type="NCBIfam" id="TIGR00389">
    <property type="entry name" value="glyS_dimeric"/>
    <property type="match status" value="1"/>
</dbReference>
<dbReference type="Proteomes" id="UP000316726">
    <property type="component" value="Chromosome 7"/>
</dbReference>
<gene>
    <name evidence="18" type="ORF">A3770_07p49730</name>
    <name evidence="17" type="ORF">CPRI1469_LOCUS2762</name>
</gene>
<evidence type="ECO:0000256" key="1">
    <source>
        <dbReference type="ARBA" id="ARBA00004496"/>
    </source>
</evidence>
<dbReference type="Gene3D" id="3.30.930.10">
    <property type="entry name" value="Bira Bifunctional Protein, Domain 2"/>
    <property type="match status" value="1"/>
</dbReference>
<evidence type="ECO:0000256" key="7">
    <source>
        <dbReference type="ARBA" id="ARBA00022679"/>
    </source>
</evidence>
<comment type="subunit">
    <text evidence="3">Homodimer.</text>
</comment>
<keyword evidence="5" id="KW-0963">Cytoplasm</keyword>
<name>A0A5B8MS24_9CHLO</name>
<dbReference type="FunFam" id="3.30.930.10:FF:000010">
    <property type="entry name" value="Glycyl-tRNA synthetase 1"/>
    <property type="match status" value="1"/>
</dbReference>
<evidence type="ECO:0000313" key="19">
    <source>
        <dbReference type="Proteomes" id="UP000316726"/>
    </source>
</evidence>
<dbReference type="PRINTS" id="PR01043">
    <property type="entry name" value="TRNASYNTHGLY"/>
</dbReference>
<evidence type="ECO:0000256" key="5">
    <source>
        <dbReference type="ARBA" id="ARBA00022490"/>
    </source>
</evidence>
<dbReference type="InterPro" id="IPR027031">
    <property type="entry name" value="Gly-tRNA_synthase/POLG2"/>
</dbReference>
<comment type="catalytic activity">
    <reaction evidence="13">
        <text>tRNA(Gly) + glycine + ATP = glycyl-tRNA(Gly) + AMP + diphosphate</text>
        <dbReference type="Rhea" id="RHEA:16013"/>
        <dbReference type="Rhea" id="RHEA-COMP:9664"/>
        <dbReference type="Rhea" id="RHEA-COMP:9683"/>
        <dbReference type="ChEBI" id="CHEBI:30616"/>
        <dbReference type="ChEBI" id="CHEBI:33019"/>
        <dbReference type="ChEBI" id="CHEBI:57305"/>
        <dbReference type="ChEBI" id="CHEBI:78442"/>
        <dbReference type="ChEBI" id="CHEBI:78522"/>
        <dbReference type="ChEBI" id="CHEBI:456215"/>
        <dbReference type="EC" id="6.1.1.14"/>
    </reaction>
</comment>
<dbReference type="EMBL" id="HBHL01004335">
    <property type="protein sequence ID" value="CAD9713910.1"/>
    <property type="molecule type" value="Transcribed_RNA"/>
</dbReference>
<evidence type="ECO:0000313" key="17">
    <source>
        <dbReference type="EMBL" id="CAD9713910.1"/>
    </source>
</evidence>
<dbReference type="InterPro" id="IPR006195">
    <property type="entry name" value="aa-tRNA-synth_II"/>
</dbReference>
<feature type="region of interest" description="Disordered" evidence="15">
    <location>
        <begin position="692"/>
        <end position="715"/>
    </location>
</feature>
<evidence type="ECO:0000256" key="8">
    <source>
        <dbReference type="ARBA" id="ARBA00022741"/>
    </source>
</evidence>
<keyword evidence="14" id="KW-0175">Coiled coil</keyword>
<dbReference type="GO" id="GO:0005524">
    <property type="term" value="F:ATP binding"/>
    <property type="evidence" value="ECO:0007669"/>
    <property type="project" value="UniProtKB-KW"/>
</dbReference>
<dbReference type="InterPro" id="IPR002314">
    <property type="entry name" value="aa-tRNA-synt_IIb"/>
</dbReference>
<dbReference type="InterPro" id="IPR004154">
    <property type="entry name" value="Anticodon-bd"/>
</dbReference>
<dbReference type="GO" id="GO:0004820">
    <property type="term" value="F:glycine-tRNA ligase activity"/>
    <property type="evidence" value="ECO:0007669"/>
    <property type="project" value="UniProtKB-EC"/>
</dbReference>
<dbReference type="Gene3D" id="3.40.50.800">
    <property type="entry name" value="Anticodon-binding domain"/>
    <property type="match status" value="1"/>
</dbReference>
<keyword evidence="8" id="KW-0547">Nucleotide-binding</keyword>
<dbReference type="EMBL" id="CP031040">
    <property type="protein sequence ID" value="QDZ22455.1"/>
    <property type="molecule type" value="Genomic_DNA"/>
</dbReference>
<dbReference type="InterPro" id="IPR036621">
    <property type="entry name" value="Anticodon-bd_dom_sf"/>
</dbReference>
<keyword evidence="11" id="KW-0030">Aminoacyl-tRNA synthetase</keyword>
<feature type="domain" description="Aminoacyl-transfer RNA synthetases class-II family profile" evidence="16">
    <location>
        <begin position="200"/>
        <end position="578"/>
    </location>
</feature>
<sequence length="715" mass="79943">MGEELGEVEKEVLEAQAVADEQGNNVRALKAAVKKGEKTKEELNEAIALLKKLKLELDGKRKRFDELVGGGSASSVNKEAFRRAVGNALERRMFITQSFSIYGGTAGLFDYGPPGCAVKSNIQDFWKRHFILEENMLEIEGPAVTPAPVLKASGHVERFTDLMVKDAGNGECHRADHLLEDVLKKMLANPLDGGKRKEIENVLARLDELGAQELGAQLKKYEVKAPDTNNEISDPFPFNLMFATSIGPRGDVQGYLRPETAQGIFVNFPQLLYYNGNKLPFAAAQLGQSFRNEISPQQGILRVREFTQGEIEHFVDPEHKDHPKFSRVADLEMLVFSREKQVSDVKRPVTMKLGDAVKSGIMDNETIAYFIGRVYTFMVAIGINPERMRFRQHLEHEMAHYAEDCWDCEVESSYGWIECVGIADRSAYDLKQHAAATNKEMGAWITFDKPKFVEELVVEPISKVLGKAFRKDAKTVVSALKTMTEENALKMKAELEKSGEANLKAFCDGGDFVIKKDMVKIERETKKVSGKFITPGVIEPSFGIGRILYCMFEHTYYVRESAEGEKEDDKKVVFKFTPLVAPTKCTVFPLLQKEEFNVVCRDVCNSLVDSGLSTIIDVTGTSIGRRYARTDELGVPFAVTVDHDTLEDNTVTLRERDTCSQVRIPISDLCATLKNLSSMKTKWEEVQAQYPSQGGSASAAKEENRTEATYSLRCP</sequence>
<evidence type="ECO:0000256" key="13">
    <source>
        <dbReference type="ARBA" id="ARBA00047937"/>
    </source>
</evidence>
<dbReference type="SUPFAM" id="SSF52954">
    <property type="entry name" value="Class II aaRS ABD-related"/>
    <property type="match status" value="1"/>
</dbReference>
<dbReference type="Gene3D" id="3.30.720.200">
    <property type="match status" value="1"/>
</dbReference>
<dbReference type="GO" id="GO:0005739">
    <property type="term" value="C:mitochondrion"/>
    <property type="evidence" value="ECO:0007669"/>
    <property type="project" value="TreeGrafter"/>
</dbReference>
<keyword evidence="19" id="KW-1185">Reference proteome</keyword>
<keyword evidence="7" id="KW-0808">Transferase</keyword>
<evidence type="ECO:0000256" key="6">
    <source>
        <dbReference type="ARBA" id="ARBA00022598"/>
    </source>
</evidence>
<proteinExistence type="inferred from homology"/>
<keyword evidence="6 18" id="KW-0436">Ligase</keyword>
<dbReference type="PANTHER" id="PTHR10745">
    <property type="entry name" value="GLYCYL-TRNA SYNTHETASE/DNA POLYMERASE SUBUNIT GAMMA-2"/>
    <property type="match status" value="1"/>
</dbReference>
<dbReference type="Pfam" id="PF03129">
    <property type="entry name" value="HGTP_anticodon"/>
    <property type="match status" value="1"/>
</dbReference>
<feature type="coiled-coil region" evidence="14">
    <location>
        <begin position="26"/>
        <end position="63"/>
    </location>
</feature>
<evidence type="ECO:0000256" key="9">
    <source>
        <dbReference type="ARBA" id="ARBA00022840"/>
    </source>
</evidence>
<evidence type="ECO:0000256" key="14">
    <source>
        <dbReference type="SAM" id="Coils"/>
    </source>
</evidence>
<dbReference type="InterPro" id="IPR033731">
    <property type="entry name" value="GlyRS-like_core"/>
</dbReference>
<evidence type="ECO:0000256" key="11">
    <source>
        <dbReference type="ARBA" id="ARBA00023146"/>
    </source>
</evidence>
<dbReference type="FunFam" id="3.30.720.200:FF:000001">
    <property type="entry name" value="Glycine--tRNA ligase 2"/>
    <property type="match status" value="1"/>
</dbReference>
<evidence type="ECO:0000256" key="3">
    <source>
        <dbReference type="ARBA" id="ARBA00011738"/>
    </source>
</evidence>
<evidence type="ECO:0000256" key="2">
    <source>
        <dbReference type="ARBA" id="ARBA00008226"/>
    </source>
</evidence>
<keyword evidence="9" id="KW-0067">ATP-binding</keyword>
<dbReference type="InterPro" id="IPR045864">
    <property type="entry name" value="aa-tRNA-synth_II/BPL/LPL"/>
</dbReference>
<keyword evidence="10" id="KW-0648">Protein biosynthesis</keyword>
<comment type="subcellular location">
    <subcellularLocation>
        <location evidence="1">Cytoplasm</location>
    </subcellularLocation>
</comment>
<dbReference type="FunFam" id="3.30.40.230:FF:000001">
    <property type="entry name" value="Glycine--tRNA ligase"/>
    <property type="match status" value="1"/>
</dbReference>
<dbReference type="Pfam" id="PF00587">
    <property type="entry name" value="tRNA-synt_2b"/>
    <property type="match status" value="1"/>
</dbReference>
<evidence type="ECO:0000256" key="10">
    <source>
        <dbReference type="ARBA" id="ARBA00022917"/>
    </source>
</evidence>
<dbReference type="PROSITE" id="PS50862">
    <property type="entry name" value="AA_TRNA_LIGASE_II"/>
    <property type="match status" value="1"/>
</dbReference>
<evidence type="ECO:0000256" key="15">
    <source>
        <dbReference type="SAM" id="MobiDB-lite"/>
    </source>
</evidence>
<dbReference type="InterPro" id="IPR002315">
    <property type="entry name" value="tRNA-synt_gly"/>
</dbReference>
<dbReference type="STRING" id="1764295.A0A5B8MS24"/>
<dbReference type="GO" id="GO:0070150">
    <property type="term" value="P:mitochondrial glycyl-tRNA aminoacylation"/>
    <property type="evidence" value="ECO:0007669"/>
    <property type="project" value="TreeGrafter"/>
</dbReference>
<dbReference type="CDD" id="cd00774">
    <property type="entry name" value="GlyRS-like_core"/>
    <property type="match status" value="1"/>
</dbReference>
<evidence type="ECO:0000256" key="12">
    <source>
        <dbReference type="ARBA" id="ARBA00030057"/>
    </source>
</evidence>
<dbReference type="CDD" id="cd00858">
    <property type="entry name" value="GlyRS_anticodon"/>
    <property type="match status" value="1"/>
</dbReference>
<accession>A0A5B8MS24</accession>
<organism evidence="18 19">
    <name type="scientific">Chloropicon primus</name>
    <dbReference type="NCBI Taxonomy" id="1764295"/>
    <lineage>
        <taxon>Eukaryota</taxon>
        <taxon>Viridiplantae</taxon>
        <taxon>Chlorophyta</taxon>
        <taxon>Chloropicophyceae</taxon>
        <taxon>Chloropicales</taxon>
        <taxon>Chloropicaceae</taxon>
        <taxon>Chloropicon</taxon>
    </lineage>
</organism>
<dbReference type="OrthoDB" id="57698at2759"/>
<dbReference type="EC" id="6.1.1.14" evidence="4"/>
<dbReference type="SUPFAM" id="SSF55681">
    <property type="entry name" value="Class II aaRS and biotin synthetases"/>
    <property type="match status" value="1"/>
</dbReference>
<evidence type="ECO:0000256" key="4">
    <source>
        <dbReference type="ARBA" id="ARBA00012829"/>
    </source>
</evidence>
<comment type="similarity">
    <text evidence="2">Belongs to the class-II aminoacyl-tRNA synthetase family.</text>
</comment>
<dbReference type="Gene3D" id="3.30.40.230">
    <property type="match status" value="1"/>
</dbReference>
<dbReference type="PANTHER" id="PTHR10745:SF0">
    <property type="entry name" value="GLYCINE--TRNA LIGASE"/>
    <property type="match status" value="1"/>
</dbReference>
<dbReference type="FunFam" id="3.40.50.800:FF:000004">
    <property type="entry name" value="Glycine--tRNA ligase 2"/>
    <property type="match status" value="1"/>
</dbReference>
<dbReference type="AlphaFoldDB" id="A0A5B8MS24"/>
<dbReference type="GO" id="GO:0016740">
    <property type="term" value="F:transferase activity"/>
    <property type="evidence" value="ECO:0007669"/>
    <property type="project" value="UniProtKB-KW"/>
</dbReference>
<dbReference type="NCBIfam" id="NF003211">
    <property type="entry name" value="PRK04173.1"/>
    <property type="match status" value="1"/>
</dbReference>
<evidence type="ECO:0000259" key="16">
    <source>
        <dbReference type="PROSITE" id="PS50862"/>
    </source>
</evidence>
<protein>
    <recommendedName>
        <fullName evidence="4">glycine--tRNA ligase</fullName>
        <ecNumber evidence="4">6.1.1.14</ecNumber>
    </recommendedName>
    <alternativeName>
        <fullName evidence="12">Diadenosine tetraphosphate synthetase</fullName>
    </alternativeName>
</protein>
<evidence type="ECO:0000313" key="18">
    <source>
        <dbReference type="EMBL" id="QDZ22455.1"/>
    </source>
</evidence>